<dbReference type="AlphaFoldDB" id="Q30WQ1"/>
<dbReference type="Proteomes" id="UP000002710">
    <property type="component" value="Chromosome"/>
</dbReference>
<reference evidence="1 2" key="1">
    <citation type="journal article" date="2011" name="J. Bacteriol.">
        <title>Complete genome sequence and updated annotation of Desulfovibrio alaskensis G20.</title>
        <authorList>
            <person name="Hauser L.J."/>
            <person name="Land M.L."/>
            <person name="Brown S.D."/>
            <person name="Larimer F."/>
            <person name="Keller K.L."/>
            <person name="Rapp-Giles B.J."/>
            <person name="Price M.N."/>
            <person name="Lin M."/>
            <person name="Bruce D.C."/>
            <person name="Detter J.C."/>
            <person name="Tapia R."/>
            <person name="Han C.S."/>
            <person name="Goodwin L.A."/>
            <person name="Cheng J.F."/>
            <person name="Pitluck S."/>
            <person name="Copeland A."/>
            <person name="Lucas S."/>
            <person name="Nolan M."/>
            <person name="Lapidus A.L."/>
            <person name="Palumbo A.V."/>
            <person name="Wall J.D."/>
        </authorList>
    </citation>
    <scope>NUCLEOTIDE SEQUENCE [LARGE SCALE GENOMIC DNA]</scope>
    <source>
        <strain evidence="2">ATCC BAA 1058 / DSM 17464 / G20</strain>
    </source>
</reference>
<name>Q30WQ1_OLEA2</name>
<dbReference type="RefSeq" id="WP_011368855.1">
    <property type="nucleotide sequence ID" value="NC_007519.1"/>
</dbReference>
<dbReference type="KEGG" id="dde:Dde_3101"/>
<protein>
    <submittedName>
        <fullName evidence="1">PAS fold domain protein</fullName>
    </submittedName>
</protein>
<organism evidence="1 2">
    <name type="scientific">Oleidesulfovibrio alaskensis (strain ATCC BAA-1058 / DSM 17464 / G20)</name>
    <name type="common">Desulfovibrio alaskensis</name>
    <dbReference type="NCBI Taxonomy" id="207559"/>
    <lineage>
        <taxon>Bacteria</taxon>
        <taxon>Pseudomonadati</taxon>
        <taxon>Thermodesulfobacteriota</taxon>
        <taxon>Desulfovibrionia</taxon>
        <taxon>Desulfovibrionales</taxon>
        <taxon>Desulfovibrionaceae</taxon>
        <taxon>Oleidesulfovibrio</taxon>
    </lineage>
</organism>
<dbReference type="eggNOG" id="COG2984">
    <property type="taxonomic scope" value="Bacteria"/>
</dbReference>
<dbReference type="STRING" id="207559.Dde_3101"/>
<dbReference type="InterPro" id="IPR007487">
    <property type="entry name" value="ABC_transpt-TYRBP-like"/>
</dbReference>
<evidence type="ECO:0000313" key="2">
    <source>
        <dbReference type="Proteomes" id="UP000002710"/>
    </source>
</evidence>
<dbReference type="Gene3D" id="3.40.50.2300">
    <property type="match status" value="2"/>
</dbReference>
<gene>
    <name evidence="1" type="ordered locus">Dde_3101</name>
</gene>
<dbReference type="HOGENOM" id="CLU_000445_89_20_7"/>
<keyword evidence="2" id="KW-1185">Reference proteome</keyword>
<accession>Q30WQ1</accession>
<sequence>MKTRFIPSDRPAGNRLCVIFALAALFLVLLPAAAAAENGRVLVLNSYHRGFQWSDAEMSGIESWFVDSDIKPQLHFEYMDSKRMAPDVATRHMFVLLREKYSRDYFDVLMAADDNAFELLRAHRQTLFPGVPLVFCGVNLQHMPRGSMPERTTGVLERVDVEGTLSLALSMHPATRSVVFVADGTTTGQRMLHAAREARRGFAGRVDFTELNNLPAPKLQEALRLLPSSSVVVLLSFLRDRNGRVLTVEECVRLLTQASPVPVYGVGAQFIAAGLAGGTQLSGTEHGRQAARLAEQILRGADPSELSIIAETPVTAVLDYRQLSRFGVSLPDLPDGVIVRNLPQGSPSVWWYGAGLAAAAAMALLFRHWRNRRCMPACEDSATALGGVLAAMQHMNDICLLLDTAGRIAAMNRPAEQASGIDSHAAEGMLPEAVLPMLAGALEKLRRGLQHNDEFCLLQAEARMDNGLRRFDLEASSLLPVAAGALLVLRDVTDRAVLEAAAVGVHRLSLVTRMVSGMCHGAKEPLSAVVQNAEELHEVLFEDTEGNARAAARCGCSLSALRGYLGERDVPRRVGLLRAAGAELTGIVSRLPNAERRSPERPMPLKDVVDNALRLGRDDPRLREYGMGRVGWRIEADGADSVQIIRAADAELVVYEMITLGLYALMSGEASPGGVLVQYGATPRGGRVVLTASGCSRPVDIAKLLRSERMFGGSGGEMSGYEGFALATRIAEHRFGAPLKVESPENDVRIEFMLNQE</sequence>
<dbReference type="PANTHER" id="PTHR35271:SF1">
    <property type="entry name" value="ABC TRANSPORTER, SUBSTRATE-BINDING LIPOPROTEIN"/>
    <property type="match status" value="1"/>
</dbReference>
<dbReference type="eggNOG" id="COG3852">
    <property type="taxonomic scope" value="Bacteria"/>
</dbReference>
<dbReference type="PANTHER" id="PTHR35271">
    <property type="entry name" value="ABC TRANSPORTER, SUBSTRATE-BINDING LIPOPROTEIN-RELATED"/>
    <property type="match status" value="1"/>
</dbReference>
<dbReference type="EMBL" id="CP000112">
    <property type="protein sequence ID" value="ABB39895.1"/>
    <property type="molecule type" value="Genomic_DNA"/>
</dbReference>
<evidence type="ECO:0000313" key="1">
    <source>
        <dbReference type="EMBL" id="ABB39895.1"/>
    </source>
</evidence>
<dbReference type="Gene3D" id="3.30.450.20">
    <property type="entry name" value="PAS domain"/>
    <property type="match status" value="1"/>
</dbReference>
<proteinExistence type="predicted"/>